<dbReference type="SUPFAM" id="SSF160904">
    <property type="entry name" value="Jann2411-like"/>
    <property type="match status" value="1"/>
</dbReference>
<dbReference type="InterPro" id="IPR021005">
    <property type="entry name" value="Znf_CGNR"/>
</dbReference>
<accession>A0A100W814</accession>
<feature type="domain" description="Zinc finger CGNR" evidence="1">
    <location>
        <begin position="154"/>
        <end position="195"/>
    </location>
</feature>
<dbReference type="OrthoDB" id="3211108at2"/>
<dbReference type="Pfam" id="PF11706">
    <property type="entry name" value="zf-CGNR"/>
    <property type="match status" value="1"/>
</dbReference>
<keyword evidence="3" id="KW-1185">Reference proteome</keyword>
<dbReference type="InterPro" id="IPR010852">
    <property type="entry name" value="ABATE"/>
</dbReference>
<evidence type="ECO:0000259" key="1">
    <source>
        <dbReference type="Pfam" id="PF11706"/>
    </source>
</evidence>
<dbReference type="EMBL" id="BCSY01000009">
    <property type="protein sequence ID" value="GAS93250.1"/>
    <property type="molecule type" value="Genomic_DNA"/>
</dbReference>
<name>A0A100W814_MYCCR</name>
<organism evidence="2 3">
    <name type="scientific">Mycolicibacterium canariasense</name>
    <name type="common">Mycobacterium canariasense</name>
    <dbReference type="NCBI Taxonomy" id="228230"/>
    <lineage>
        <taxon>Bacteria</taxon>
        <taxon>Bacillati</taxon>
        <taxon>Actinomycetota</taxon>
        <taxon>Actinomycetes</taxon>
        <taxon>Mycobacteriales</taxon>
        <taxon>Mycobacteriaceae</taxon>
        <taxon>Mycolicibacterium</taxon>
    </lineage>
</organism>
<proteinExistence type="predicted"/>
<protein>
    <recommendedName>
        <fullName evidence="1">Zinc finger CGNR domain-containing protein</fullName>
    </recommendedName>
</protein>
<dbReference type="Pfam" id="PF07336">
    <property type="entry name" value="ABATE"/>
    <property type="match status" value="1"/>
</dbReference>
<dbReference type="Proteomes" id="UP000069443">
    <property type="component" value="Unassembled WGS sequence"/>
</dbReference>
<dbReference type="AlphaFoldDB" id="A0A100W814"/>
<dbReference type="PANTHER" id="PTHR35525">
    <property type="entry name" value="BLL6575 PROTEIN"/>
    <property type="match status" value="1"/>
</dbReference>
<reference evidence="3" key="2">
    <citation type="submission" date="2016-02" db="EMBL/GenBank/DDBJ databases">
        <title>Draft genome sequence of five rapidly growing Mycobacterium species.</title>
        <authorList>
            <person name="Katahira K."/>
            <person name="Gotou Y."/>
            <person name="Iida K."/>
            <person name="Ogura Y."/>
            <person name="Hayashi T."/>
        </authorList>
    </citation>
    <scope>NUCLEOTIDE SEQUENCE [LARGE SCALE GENOMIC DNA]</scope>
    <source>
        <strain evidence="3">JCM15298</strain>
    </source>
</reference>
<evidence type="ECO:0000313" key="2">
    <source>
        <dbReference type="EMBL" id="GAS93250.1"/>
    </source>
</evidence>
<gene>
    <name evidence="2" type="ORF">RMCC_0216</name>
</gene>
<comment type="caution">
    <text evidence="2">The sequence shown here is derived from an EMBL/GenBank/DDBJ whole genome shotgun (WGS) entry which is preliminary data.</text>
</comment>
<dbReference type="STRING" id="228230.RMCC_0216"/>
<dbReference type="RefSeq" id="WP_062654588.1">
    <property type="nucleotide sequence ID" value="NZ_BCSY01000009.1"/>
</dbReference>
<evidence type="ECO:0000313" key="3">
    <source>
        <dbReference type="Proteomes" id="UP000069443"/>
    </source>
</evidence>
<reference evidence="3" key="1">
    <citation type="journal article" date="2016" name="Genome Announc.">
        <title>Draft Genome Sequences of Five Rapidly Growing Mycobacterium Species, M. thermoresistibile, M. fortuitum subsp. acetamidolyticum, M. canariasense, M. brisbanense, and M. novocastrense.</title>
        <authorList>
            <person name="Katahira K."/>
            <person name="Ogura Y."/>
            <person name="Gotoh Y."/>
            <person name="Hayashi T."/>
        </authorList>
    </citation>
    <scope>NUCLEOTIDE SEQUENCE [LARGE SCALE GENOMIC DNA]</scope>
    <source>
        <strain evidence="3">JCM15298</strain>
    </source>
</reference>
<dbReference type="InterPro" id="IPR023286">
    <property type="entry name" value="ABATE_dom_sf"/>
</dbReference>
<dbReference type="PANTHER" id="PTHR35525:SF3">
    <property type="entry name" value="BLL6575 PROTEIN"/>
    <property type="match status" value="1"/>
</dbReference>
<sequence length="198" mass="21267">MSDPSRLDSAQALGFPVADEPLAVDLADTLITATDPGTDLIPDEATCRAWWDLQRDRLPARAGTPSLSATVALRQAVRNILDAHIGAATPPRASIDRVNAAAAAVASTRQLKRSGTGWAAETLLLATDEQSHELALAAVAESLIDILVGPAHDRLRQCANPACSMLFIAHDARRRYCTQNICGNRARAARHYRRHHPG</sequence>
<dbReference type="Gene3D" id="1.10.3300.10">
    <property type="entry name" value="Jann2411-like domain"/>
    <property type="match status" value="1"/>
</dbReference>